<dbReference type="InterPro" id="IPR025291">
    <property type="entry name" value="DUF4153"/>
</dbReference>
<feature type="transmembrane region" description="Helical" evidence="1">
    <location>
        <begin position="179"/>
        <end position="197"/>
    </location>
</feature>
<proteinExistence type="predicted"/>
<keyword evidence="1" id="KW-0812">Transmembrane</keyword>
<dbReference type="Pfam" id="PF13687">
    <property type="entry name" value="DUF4153"/>
    <property type="match status" value="1"/>
</dbReference>
<feature type="transmembrane region" description="Helical" evidence="1">
    <location>
        <begin position="151"/>
        <end position="173"/>
    </location>
</feature>
<dbReference type="AlphaFoldDB" id="A0A841KK85"/>
<feature type="transmembrane region" description="Helical" evidence="1">
    <location>
        <begin position="223"/>
        <end position="248"/>
    </location>
</feature>
<feature type="transmembrane region" description="Helical" evidence="1">
    <location>
        <begin position="323"/>
        <end position="341"/>
    </location>
</feature>
<sequence length="597" mass="66996">MRRLKEVLINSIKGISLAGFRFPMTVVSLLAAASIIFRLIAIDETLPLMLEKLIFTFAVGAVLGMVAQFTVERFQKFSGKRVLVYGAALLLLVGYFLILLPAPEISAEITVRSLVAVFALVCMVLWIPPYKSEVNFNLVALVHFKSVFTSLLYSGVLSAGIAAIIGAVDILLFKVNHDTYAYTMTVIWVVFAPVYYLSLLPKFNSKSEEDQSMIERASSYPKFLDILISKIAIPLISAYTLVLIAYFLKILFTRTWPSGQVGPMVLIYSIAGLLIFILSSLLENRFALFYRKVFPKILIPVVIMQLISVGIRLNTYGVTESRYYMAIFGVFSILAGVLLSFSSVSKNGRIAVLAAAFAIISIIPPVDAFTVSRRSQINRIESILEKEGMLMDGKLVKKEDASEYTRIETTNILHYLERNSSLEYIRWLPENFTIYHDMKQTFGFEATYTNYTDGGRRYVYVSLDAQQPLPVSGYDVLLNAFVGRYMNEKEMNDRDFEFNGKNYRLKVNRITNDEVRVSILDSSGIELVGTGLNEFAQGLIGETNVTKEALPPKEMSFDVTNNEYKLKIIFQNISYTSGSDSDSGTDYGIYVLFATPK</sequence>
<gene>
    <name evidence="2" type="ORF">HNQ80_000353</name>
</gene>
<feature type="transmembrane region" description="Helical" evidence="1">
    <location>
        <begin position="53"/>
        <end position="71"/>
    </location>
</feature>
<name>A0A841KK85_9FIRM</name>
<dbReference type="EMBL" id="JACHEN010000001">
    <property type="protein sequence ID" value="MBB6214284.1"/>
    <property type="molecule type" value="Genomic_DNA"/>
</dbReference>
<feature type="transmembrane region" description="Helical" evidence="1">
    <location>
        <begin position="83"/>
        <end position="103"/>
    </location>
</feature>
<evidence type="ECO:0000313" key="3">
    <source>
        <dbReference type="Proteomes" id="UP000579281"/>
    </source>
</evidence>
<keyword evidence="1" id="KW-1133">Transmembrane helix</keyword>
<accession>A0A841KK85</accession>
<keyword evidence="3" id="KW-1185">Reference proteome</keyword>
<evidence type="ECO:0008006" key="4">
    <source>
        <dbReference type="Google" id="ProtNLM"/>
    </source>
</evidence>
<feature type="transmembrane region" description="Helical" evidence="1">
    <location>
        <begin position="260"/>
        <end position="281"/>
    </location>
</feature>
<reference evidence="2 3" key="1">
    <citation type="submission" date="2020-08" db="EMBL/GenBank/DDBJ databases">
        <title>Genomic Encyclopedia of Type Strains, Phase IV (KMG-IV): sequencing the most valuable type-strain genomes for metagenomic binning, comparative biology and taxonomic classification.</title>
        <authorList>
            <person name="Goeker M."/>
        </authorList>
    </citation>
    <scope>NUCLEOTIDE SEQUENCE [LARGE SCALE GENOMIC DNA]</scope>
    <source>
        <strain evidence="2 3">DSM 103526</strain>
    </source>
</reference>
<dbReference type="Proteomes" id="UP000579281">
    <property type="component" value="Unassembled WGS sequence"/>
</dbReference>
<feature type="transmembrane region" description="Helical" evidence="1">
    <location>
        <begin position="348"/>
        <end position="366"/>
    </location>
</feature>
<evidence type="ECO:0000313" key="2">
    <source>
        <dbReference type="EMBL" id="MBB6214284.1"/>
    </source>
</evidence>
<organism evidence="2 3">
    <name type="scientific">Anaerosolibacter carboniphilus</name>
    <dbReference type="NCBI Taxonomy" id="1417629"/>
    <lineage>
        <taxon>Bacteria</taxon>
        <taxon>Bacillati</taxon>
        <taxon>Bacillota</taxon>
        <taxon>Clostridia</taxon>
        <taxon>Peptostreptococcales</taxon>
        <taxon>Thermotaleaceae</taxon>
        <taxon>Anaerosolibacter</taxon>
    </lineage>
</organism>
<evidence type="ECO:0000256" key="1">
    <source>
        <dbReference type="SAM" id="Phobius"/>
    </source>
</evidence>
<comment type="caution">
    <text evidence="2">The sequence shown here is derived from an EMBL/GenBank/DDBJ whole genome shotgun (WGS) entry which is preliminary data.</text>
</comment>
<dbReference type="RefSeq" id="WP_184307526.1">
    <property type="nucleotide sequence ID" value="NZ_JACHEN010000001.1"/>
</dbReference>
<protein>
    <recommendedName>
        <fullName evidence="4">DUF4153 domain-containing protein</fullName>
    </recommendedName>
</protein>
<feature type="transmembrane region" description="Helical" evidence="1">
    <location>
        <begin position="109"/>
        <end position="130"/>
    </location>
</feature>
<keyword evidence="1" id="KW-0472">Membrane</keyword>
<feature type="transmembrane region" description="Helical" evidence="1">
    <location>
        <begin position="293"/>
        <end position="311"/>
    </location>
</feature>
<feature type="transmembrane region" description="Helical" evidence="1">
    <location>
        <begin position="20"/>
        <end position="41"/>
    </location>
</feature>